<comment type="function">
    <text evidence="13">Telomerase is a ribonucleoprotein enzyme essential for the replication of chromosome termini in most eukaryotes. It elongates telomeres. It is a reverse transcriptase that adds simple sequence repeats to chromosome ends by copying a template sequence within the RNA component of the enzyme.</text>
</comment>
<evidence type="ECO:0000313" key="16">
    <source>
        <dbReference type="EMBL" id="KIX00186.1"/>
    </source>
</evidence>
<keyword evidence="8 13" id="KW-0460">Magnesium</keyword>
<accession>A0A0D2IAB2</accession>
<keyword evidence="6 13" id="KW-0548">Nucleotidyltransferase</keyword>
<dbReference type="Pfam" id="PF21399">
    <property type="entry name" value="TERT_C"/>
    <property type="match status" value="1"/>
</dbReference>
<comment type="similarity">
    <text evidence="1 13">Belongs to the reverse transcriptase family. Telomerase subfamily.</text>
</comment>
<keyword evidence="7 13" id="KW-0479">Metal-binding</keyword>
<keyword evidence="4 13" id="KW-0158">Chromosome</keyword>
<dbReference type="InterPro" id="IPR003545">
    <property type="entry name" value="Telomerase_RT"/>
</dbReference>
<dbReference type="RefSeq" id="XP_013267322.1">
    <property type="nucleotide sequence ID" value="XM_013411868.1"/>
</dbReference>
<keyword evidence="10 13" id="KW-0695">RNA-directed DNA polymerase</keyword>
<evidence type="ECO:0000256" key="14">
    <source>
        <dbReference type="SAM" id="MobiDB-lite"/>
    </source>
</evidence>
<dbReference type="OrthoDB" id="289721at2759"/>
<dbReference type="GO" id="GO:0000333">
    <property type="term" value="C:telomerase catalytic core complex"/>
    <property type="evidence" value="ECO:0007669"/>
    <property type="project" value="TreeGrafter"/>
</dbReference>
<comment type="subcellular location">
    <subcellularLocation>
        <location evidence="13">Nucleus</location>
    </subcellularLocation>
    <subcellularLocation>
        <location evidence="13">Chromosome</location>
        <location evidence="13">Telomere</location>
    </subcellularLocation>
</comment>
<dbReference type="GO" id="GO:0007004">
    <property type="term" value="P:telomere maintenance via telomerase"/>
    <property type="evidence" value="ECO:0007669"/>
    <property type="project" value="TreeGrafter"/>
</dbReference>
<dbReference type="HOGENOM" id="CLU_001996_0_1_1"/>
<gene>
    <name evidence="16" type="ORF">Z518_10324</name>
</gene>
<evidence type="ECO:0000256" key="11">
    <source>
        <dbReference type="ARBA" id="ARBA00023242"/>
    </source>
</evidence>
<proteinExistence type="inferred from homology"/>
<evidence type="ECO:0000256" key="1">
    <source>
        <dbReference type="ARBA" id="ARBA00008001"/>
    </source>
</evidence>
<evidence type="ECO:0000256" key="8">
    <source>
        <dbReference type="ARBA" id="ARBA00022842"/>
    </source>
</evidence>
<dbReference type="GO" id="GO:0003720">
    <property type="term" value="F:telomerase activity"/>
    <property type="evidence" value="ECO:0007669"/>
    <property type="project" value="InterPro"/>
</dbReference>
<dbReference type="PANTHER" id="PTHR12066:SF0">
    <property type="entry name" value="TELOMERASE REVERSE TRANSCRIPTASE"/>
    <property type="match status" value="1"/>
</dbReference>
<dbReference type="Gene3D" id="1.10.132.70">
    <property type="match status" value="1"/>
</dbReference>
<evidence type="ECO:0000256" key="12">
    <source>
        <dbReference type="ARBA" id="ARBA00048173"/>
    </source>
</evidence>
<dbReference type="GeneID" id="25298395"/>
<sequence>MTKRKYPNNTSDRPAKLRRTSNGKSLSRNRDGAAALPNVRHAVLSTFYPKVCALRDYLLANLPSTSRVRRRKLTSYGRDEEDYVLDTCLVGVLKEASPDVKKTRKDDFATFTQSQQRATGTHHARTQRCSIKEILDFVVWLLFRSNGTKGNRPRHILCHGLRRASVHHSHGDCDGGGKPIFLPGIVQQHATESLNQFNSSPWTDILPLLGEDAVVIFSSLLLDCGVFTRLPGSNESYIQLSGTPISDLPQHSPSQSRPGLSANKQQKAVLQPASIRFVRNRMLYGKPSLNSSGKVKFGFNHAHALERLSDASRQPCAIHLLKYVFPRQFGLHNVFTSTVDSTESTKQFKDYTFRELEINGEAKKSSSKIPRRLRGEAIQLVQKIQRNHMRCSYSQLLRHYCPILSACPEISVPSLNMNHISVPGLEPTVTQILAPDASKPSYGTPSEQYDSNSAFLPHASPPARVSAFCRSVISHLLPKDAFGRGIDGLHNREVIMKRIEEFVQMRRFESMTLHHIVQNLRFSAVTWLSATQNLDQKMSKSDYLKRLELWYEFMYYVFDSLLIPLIRANFFVTESNIHRNRLFYFRHDVWKKLSEPSLAVLRLNMYVPIKPSQARQTLQSGTMGYSYLRLLPKDQGSRPITNLKRRPMKVGAGRRTLGKSVNKQLGPVFSVLNFERGRDPTPLGSALLSVGDIHDRLAQFKKMIPPRSRLYFAKVDIKSCFDSIPQRHLLDLVRSLFRESSYRTTAYSQFKSIEGRHQFENGGLSRRFVGLACPADGTSAFLESSAPSLAARKRKVIVADTGNHQVWTQRSLFSLLEEHIGNHMVKIGKKHLKQTDGIPQGSVLSSILCSYFYGSFERNELAFLDPRSSLLLRLIDDFLLVTLDDGVARRFLEVMANGDKRYGISVNPEKSLVNFDVSIKGQKVPRLHGSTFFPYCGMGIEMKTLELRKDRGRKDAFVSNTLTVESSSRPGMTWRRKILSFLKLQMHAMLLDMSLNSRKQVISTLLGNMTECAMKMHQYAVSLPRESRPSQELIRSLIEELVSAGTKICKFKNNDSRPIRRTQMCWIAATAFERVLSRKQSQYQEVLVWARSLRECTEANMRLDRKTLGDLLAENEKSFRGYVY</sequence>
<feature type="region of interest" description="Disordered" evidence="14">
    <location>
        <begin position="1"/>
        <end position="32"/>
    </location>
</feature>
<evidence type="ECO:0000256" key="10">
    <source>
        <dbReference type="ARBA" id="ARBA00022918"/>
    </source>
</evidence>
<evidence type="ECO:0000256" key="2">
    <source>
        <dbReference type="ARBA" id="ARBA00012493"/>
    </source>
</evidence>
<feature type="domain" description="Reverse transcriptase" evidence="15">
    <location>
        <begin position="612"/>
        <end position="940"/>
    </location>
</feature>
<dbReference type="PROSITE" id="PS50878">
    <property type="entry name" value="RT_POL"/>
    <property type="match status" value="1"/>
</dbReference>
<name>A0A0D2IAB2_9EURO</name>
<dbReference type="InterPro" id="IPR049139">
    <property type="entry name" value="TERT_C"/>
</dbReference>
<dbReference type="PANTHER" id="PTHR12066">
    <property type="entry name" value="TELOMERASE REVERSE TRANSCRIPTASE"/>
    <property type="match status" value="1"/>
</dbReference>
<dbReference type="SMART" id="SM00975">
    <property type="entry name" value="Telomerase_RBD"/>
    <property type="match status" value="1"/>
</dbReference>
<evidence type="ECO:0000256" key="4">
    <source>
        <dbReference type="ARBA" id="ARBA00022454"/>
    </source>
</evidence>
<dbReference type="Proteomes" id="UP000053617">
    <property type="component" value="Unassembled WGS sequence"/>
</dbReference>
<evidence type="ECO:0000256" key="5">
    <source>
        <dbReference type="ARBA" id="ARBA00022679"/>
    </source>
</evidence>
<evidence type="ECO:0000313" key="17">
    <source>
        <dbReference type="Proteomes" id="UP000053617"/>
    </source>
</evidence>
<dbReference type="GO" id="GO:0046872">
    <property type="term" value="F:metal ion binding"/>
    <property type="evidence" value="ECO:0007669"/>
    <property type="project" value="UniProtKB-KW"/>
</dbReference>
<organism evidence="16 17">
    <name type="scientific">Rhinocladiella mackenziei CBS 650.93</name>
    <dbReference type="NCBI Taxonomy" id="1442369"/>
    <lineage>
        <taxon>Eukaryota</taxon>
        <taxon>Fungi</taxon>
        <taxon>Dikarya</taxon>
        <taxon>Ascomycota</taxon>
        <taxon>Pezizomycotina</taxon>
        <taxon>Eurotiomycetes</taxon>
        <taxon>Chaetothyriomycetidae</taxon>
        <taxon>Chaetothyriales</taxon>
        <taxon>Herpotrichiellaceae</taxon>
        <taxon>Rhinocladiella</taxon>
    </lineage>
</organism>
<dbReference type="InterPro" id="IPR000477">
    <property type="entry name" value="RT_dom"/>
</dbReference>
<feature type="region of interest" description="Disordered" evidence="14">
    <location>
        <begin position="241"/>
        <end position="265"/>
    </location>
</feature>
<dbReference type="InterPro" id="IPR043502">
    <property type="entry name" value="DNA/RNA_pol_sf"/>
</dbReference>
<evidence type="ECO:0000256" key="3">
    <source>
        <dbReference type="ARBA" id="ARBA00016182"/>
    </source>
</evidence>
<dbReference type="Gene3D" id="1.10.357.90">
    <property type="match status" value="1"/>
</dbReference>
<reference evidence="16 17" key="1">
    <citation type="submission" date="2015-01" db="EMBL/GenBank/DDBJ databases">
        <title>The Genome Sequence of Rhinocladiella mackenzie CBS 650.93.</title>
        <authorList>
            <consortium name="The Broad Institute Genomics Platform"/>
            <person name="Cuomo C."/>
            <person name="de Hoog S."/>
            <person name="Gorbushina A."/>
            <person name="Stielow B."/>
            <person name="Teixiera M."/>
            <person name="Abouelleil A."/>
            <person name="Chapman S.B."/>
            <person name="Priest M."/>
            <person name="Young S.K."/>
            <person name="Wortman J."/>
            <person name="Nusbaum C."/>
            <person name="Birren B."/>
        </authorList>
    </citation>
    <scope>NUCLEOTIDE SEQUENCE [LARGE SCALE GENOMIC DNA]</scope>
    <source>
        <strain evidence="16 17">CBS 650.93</strain>
    </source>
</reference>
<dbReference type="STRING" id="1442369.A0A0D2IAB2"/>
<dbReference type="InterPro" id="IPR021891">
    <property type="entry name" value="Telomerase_RBD"/>
</dbReference>
<evidence type="ECO:0000256" key="7">
    <source>
        <dbReference type="ARBA" id="ARBA00022723"/>
    </source>
</evidence>
<keyword evidence="11 13" id="KW-0539">Nucleus</keyword>
<keyword evidence="9 13" id="KW-0779">Telomere</keyword>
<evidence type="ECO:0000256" key="9">
    <source>
        <dbReference type="ARBA" id="ARBA00022895"/>
    </source>
</evidence>
<evidence type="ECO:0000259" key="15">
    <source>
        <dbReference type="PROSITE" id="PS50878"/>
    </source>
</evidence>
<dbReference type="SUPFAM" id="SSF56672">
    <property type="entry name" value="DNA/RNA polymerases"/>
    <property type="match status" value="1"/>
</dbReference>
<protein>
    <recommendedName>
        <fullName evidence="3 13">Telomerase reverse transcriptase</fullName>
        <ecNumber evidence="2 13">2.7.7.49</ecNumber>
    </recommendedName>
    <alternativeName>
        <fullName evidence="13">Telomerase catalytic subunit</fullName>
    </alternativeName>
</protein>
<dbReference type="GO" id="GO:0070034">
    <property type="term" value="F:telomerase RNA binding"/>
    <property type="evidence" value="ECO:0007669"/>
    <property type="project" value="TreeGrafter"/>
</dbReference>
<keyword evidence="5 13" id="KW-0808">Transferase</keyword>
<dbReference type="PRINTS" id="PR01365">
    <property type="entry name" value="TELOMERASERT"/>
</dbReference>
<dbReference type="AlphaFoldDB" id="A0A0D2IAB2"/>
<dbReference type="GO" id="GO:0042162">
    <property type="term" value="F:telomeric DNA binding"/>
    <property type="evidence" value="ECO:0007669"/>
    <property type="project" value="TreeGrafter"/>
</dbReference>
<dbReference type="VEuPathDB" id="FungiDB:Z518_10324"/>
<dbReference type="EC" id="2.7.7.49" evidence="2 13"/>
<evidence type="ECO:0000256" key="6">
    <source>
        <dbReference type="ARBA" id="ARBA00022695"/>
    </source>
</evidence>
<dbReference type="EMBL" id="KN847483">
    <property type="protein sequence ID" value="KIX00186.1"/>
    <property type="molecule type" value="Genomic_DNA"/>
</dbReference>
<comment type="catalytic activity">
    <reaction evidence="12 13">
        <text>DNA(n) + a 2'-deoxyribonucleoside 5'-triphosphate = DNA(n+1) + diphosphate</text>
        <dbReference type="Rhea" id="RHEA:22508"/>
        <dbReference type="Rhea" id="RHEA-COMP:17339"/>
        <dbReference type="Rhea" id="RHEA-COMP:17340"/>
        <dbReference type="ChEBI" id="CHEBI:33019"/>
        <dbReference type="ChEBI" id="CHEBI:61560"/>
        <dbReference type="ChEBI" id="CHEBI:173112"/>
        <dbReference type="EC" id="2.7.7.49"/>
    </reaction>
</comment>
<evidence type="ECO:0000256" key="13">
    <source>
        <dbReference type="RuleBase" id="RU365061"/>
    </source>
</evidence>
<dbReference type="CDD" id="cd01648">
    <property type="entry name" value="TERT"/>
    <property type="match status" value="1"/>
</dbReference>
<dbReference type="Pfam" id="PF12009">
    <property type="entry name" value="Telomerase_RBD"/>
    <property type="match status" value="1"/>
</dbReference>
<keyword evidence="17" id="KW-1185">Reference proteome</keyword>
<dbReference type="GO" id="GO:0000781">
    <property type="term" value="C:chromosome, telomeric region"/>
    <property type="evidence" value="ECO:0007669"/>
    <property type="project" value="UniProtKB-SubCell"/>
</dbReference>